<proteinExistence type="predicted"/>
<feature type="transmembrane region" description="Helical" evidence="2">
    <location>
        <begin position="93"/>
        <end position="115"/>
    </location>
</feature>
<keyword evidence="2" id="KW-0812">Transmembrane</keyword>
<keyword evidence="2" id="KW-0472">Membrane</keyword>
<dbReference type="GO" id="GO:0015293">
    <property type="term" value="F:symporter activity"/>
    <property type="evidence" value="ECO:0007669"/>
    <property type="project" value="InterPro"/>
</dbReference>
<dbReference type="Gene3D" id="1.20.1250.20">
    <property type="entry name" value="MFS general substrate transporter like domains"/>
    <property type="match status" value="2"/>
</dbReference>
<protein>
    <submittedName>
        <fullName evidence="3">Major facilitator superfamily MFS_1</fullName>
    </submittedName>
</protein>
<dbReference type="AlphaFoldDB" id="C5BVC3"/>
<dbReference type="Proteomes" id="UP000007962">
    <property type="component" value="Chromosome"/>
</dbReference>
<feature type="transmembrane region" description="Helical" evidence="2">
    <location>
        <begin position="164"/>
        <end position="186"/>
    </location>
</feature>
<gene>
    <name evidence="3" type="ordered locus">Bcav_2259</name>
</gene>
<reference evidence="3 4" key="1">
    <citation type="journal article" date="2009" name="Stand. Genomic Sci.">
        <title>Complete genome sequence of Beutenbergia cavernae type strain (HKI 0122).</title>
        <authorList>
            <person name="Land M."/>
            <person name="Pukall R."/>
            <person name="Abt B."/>
            <person name="Goker M."/>
            <person name="Rohde M."/>
            <person name="Glavina Del Rio T."/>
            <person name="Tice H."/>
            <person name="Copeland A."/>
            <person name="Cheng J.F."/>
            <person name="Lucas S."/>
            <person name="Chen F."/>
            <person name="Nolan M."/>
            <person name="Bruce D."/>
            <person name="Goodwin L."/>
            <person name="Pitluck S."/>
            <person name="Ivanova N."/>
            <person name="Mavromatis K."/>
            <person name="Ovchinnikova G."/>
            <person name="Pati A."/>
            <person name="Chen A."/>
            <person name="Palaniappan K."/>
            <person name="Hauser L."/>
            <person name="Chang Y.J."/>
            <person name="Jefferies C.C."/>
            <person name="Saunders E."/>
            <person name="Brettin T."/>
            <person name="Detter J.C."/>
            <person name="Han C."/>
            <person name="Chain P."/>
            <person name="Bristow J."/>
            <person name="Eisen J.A."/>
            <person name="Markowitz V."/>
            <person name="Hugenholtz P."/>
            <person name="Kyrpides N.C."/>
            <person name="Klenk H.P."/>
            <person name="Lapidus A."/>
        </authorList>
    </citation>
    <scope>NUCLEOTIDE SEQUENCE [LARGE SCALE GENOMIC DNA]</scope>
    <source>
        <strain evidence="4">ATCC BAA-8 / DSM 12333 / NBRC 16432</strain>
    </source>
</reference>
<dbReference type="STRING" id="471853.Bcav_2259"/>
<feature type="transmembrane region" description="Helical" evidence="2">
    <location>
        <begin position="347"/>
        <end position="368"/>
    </location>
</feature>
<dbReference type="Pfam" id="PF13347">
    <property type="entry name" value="MFS_2"/>
    <property type="match status" value="1"/>
</dbReference>
<name>C5BVC3_BEUC1</name>
<evidence type="ECO:0000313" key="3">
    <source>
        <dbReference type="EMBL" id="ACQ80510.1"/>
    </source>
</evidence>
<dbReference type="EMBL" id="CP001618">
    <property type="protein sequence ID" value="ACQ80510.1"/>
    <property type="molecule type" value="Genomic_DNA"/>
</dbReference>
<evidence type="ECO:0000256" key="2">
    <source>
        <dbReference type="SAM" id="Phobius"/>
    </source>
</evidence>
<accession>C5BVC3</accession>
<dbReference type="GO" id="GO:0005886">
    <property type="term" value="C:plasma membrane"/>
    <property type="evidence" value="ECO:0007669"/>
    <property type="project" value="TreeGrafter"/>
</dbReference>
<feature type="region of interest" description="Disordered" evidence="1">
    <location>
        <begin position="464"/>
        <end position="491"/>
    </location>
</feature>
<keyword evidence="4" id="KW-1185">Reference proteome</keyword>
<feature type="transmembrane region" description="Helical" evidence="2">
    <location>
        <begin position="198"/>
        <end position="218"/>
    </location>
</feature>
<feature type="transmembrane region" description="Helical" evidence="2">
    <location>
        <begin position="121"/>
        <end position="143"/>
    </location>
</feature>
<dbReference type="InterPro" id="IPR036259">
    <property type="entry name" value="MFS_trans_sf"/>
</dbReference>
<evidence type="ECO:0000256" key="1">
    <source>
        <dbReference type="SAM" id="MobiDB-lite"/>
    </source>
</evidence>
<dbReference type="OrthoDB" id="181905at2"/>
<evidence type="ECO:0000313" key="4">
    <source>
        <dbReference type="Proteomes" id="UP000007962"/>
    </source>
</evidence>
<feature type="transmembrane region" description="Helical" evidence="2">
    <location>
        <begin position="432"/>
        <end position="451"/>
    </location>
</feature>
<feature type="transmembrane region" description="Helical" evidence="2">
    <location>
        <begin position="20"/>
        <end position="40"/>
    </location>
</feature>
<dbReference type="GO" id="GO:0008643">
    <property type="term" value="P:carbohydrate transport"/>
    <property type="evidence" value="ECO:0007669"/>
    <property type="project" value="InterPro"/>
</dbReference>
<dbReference type="PANTHER" id="PTHR11328:SF28">
    <property type="entry name" value="MAJOR FACILITATOR SUPERFAMILY DOMAIN-CONTAINING PROTEIN 12"/>
    <property type="match status" value="1"/>
</dbReference>
<feature type="compositionally biased region" description="Low complexity" evidence="1">
    <location>
        <begin position="481"/>
        <end position="491"/>
    </location>
</feature>
<feature type="transmembrane region" description="Helical" evidence="2">
    <location>
        <begin position="60"/>
        <end position="81"/>
    </location>
</feature>
<dbReference type="PANTHER" id="PTHR11328">
    <property type="entry name" value="MAJOR FACILITATOR SUPERFAMILY DOMAIN-CONTAINING PROTEIN"/>
    <property type="match status" value="1"/>
</dbReference>
<sequence>MSALAAWRRHYRLDAPGLTFREKVLIAMPLPAAMMSSVLIHNVYVKFYTDVIGLEPQYVGWVYLAFNIWNVLNDPVFGVVIDRMSYRTGKGKFLRVMRVTAPFMVLGLVAMAWAQPTWSQATLFVVFLAQLFLFDVAATFFTISATSYGYVAAPTREQRLDVDVVRSWLSNGFSFLATVVATQLLVGDLVTEHTTMALLLMGVALVNGAIYAVALANLKDPPELYARGNAEGRPTWPELRRDVLSILRMRAFWTWFGYGLLAQAPMGVYFTAFLYFMDHVVRSQGFEATIADTAPMILVLAALPFVANAVKRIGGKRSIFLGSVPYVAGFAALFWLATAWWHVGLCYLLIMFGRYTMSTAGAPLEAALIDENEMLTGTRKTGLFASVRALLSAPVAGAQLAIFMAIIGAFGYDGTAPEQSAGAVLGIRVATALVPIAFCLLGLVPLVFFPYGREKERELSEFSLARRTEAVQPTPAPSAAPGPGAGDPAAP</sequence>
<feature type="transmembrane region" description="Helical" evidence="2">
    <location>
        <begin position="389"/>
        <end position="412"/>
    </location>
</feature>
<keyword evidence="2" id="KW-1133">Transmembrane helix</keyword>
<dbReference type="RefSeq" id="WP_015882750.1">
    <property type="nucleotide sequence ID" value="NC_012669.1"/>
</dbReference>
<feature type="transmembrane region" description="Helical" evidence="2">
    <location>
        <begin position="255"/>
        <end position="276"/>
    </location>
</feature>
<dbReference type="KEGG" id="bcv:Bcav_2259"/>
<feature type="transmembrane region" description="Helical" evidence="2">
    <location>
        <begin position="319"/>
        <end position="341"/>
    </location>
</feature>
<dbReference type="HOGENOM" id="CLU_555127_0_0_11"/>
<dbReference type="SUPFAM" id="SSF103473">
    <property type="entry name" value="MFS general substrate transporter"/>
    <property type="match status" value="1"/>
</dbReference>
<organism evidence="3 4">
    <name type="scientific">Beutenbergia cavernae (strain ATCC BAA-8 / DSM 12333 / CCUG 43141 / JCM 11478 / NBRC 16432 / NCIMB 13614 / HKI 0122)</name>
    <dbReference type="NCBI Taxonomy" id="471853"/>
    <lineage>
        <taxon>Bacteria</taxon>
        <taxon>Bacillati</taxon>
        <taxon>Actinomycetota</taxon>
        <taxon>Actinomycetes</taxon>
        <taxon>Micrococcales</taxon>
        <taxon>Beutenbergiaceae</taxon>
        <taxon>Beutenbergia</taxon>
    </lineage>
</organism>
<dbReference type="eggNOG" id="COG2211">
    <property type="taxonomic scope" value="Bacteria"/>
</dbReference>
<dbReference type="InterPro" id="IPR039672">
    <property type="entry name" value="MFS_2"/>
</dbReference>
<feature type="transmembrane region" description="Helical" evidence="2">
    <location>
        <begin position="288"/>
        <end position="307"/>
    </location>
</feature>